<dbReference type="PANTHER" id="PTHR35531">
    <property type="entry name" value="INNER MEMBRANE PROTEIN YBCI-RELATED"/>
    <property type="match status" value="1"/>
</dbReference>
<organism evidence="2">
    <name type="scientific">uncultured Rubrobacteraceae bacterium</name>
    <dbReference type="NCBI Taxonomy" id="349277"/>
    <lineage>
        <taxon>Bacteria</taxon>
        <taxon>Bacillati</taxon>
        <taxon>Actinomycetota</taxon>
        <taxon>Rubrobacteria</taxon>
        <taxon>Rubrobacterales</taxon>
        <taxon>Rubrobacteraceae</taxon>
        <taxon>environmental samples</taxon>
    </lineage>
</organism>
<dbReference type="PIRSF" id="PIRSF030780">
    <property type="entry name" value="Md_memb_hyd_prd"/>
    <property type="match status" value="1"/>
</dbReference>
<proteinExistence type="predicted"/>
<feature type="transmembrane region" description="Helical" evidence="1">
    <location>
        <begin position="92"/>
        <end position="120"/>
    </location>
</feature>
<keyword evidence="1" id="KW-0812">Transmembrane</keyword>
<keyword evidence="2" id="KW-0378">Hydrolase</keyword>
<gene>
    <name evidence="2" type="ORF">AVDCRST_MAG82-1144</name>
</gene>
<sequence>MNATTHAVFGVAALAGAALVLGTDPPAYVYPAAVAAAWLPDVDNPRSTLGNGLSRSKNPALNVLSRPLSWALRTTSFLLVRTVGHRTLTHSLLGILLFSLPVWLFLGGLPNLALALVAGYTSHVFADSLNTRGVPLLWPVGKPFRLLPGGVRSGGAVEVAVALVALAFTLYVLLLLHPALRGAIGLQPL</sequence>
<dbReference type="Pfam" id="PF04307">
    <property type="entry name" value="YdjM"/>
    <property type="match status" value="1"/>
</dbReference>
<dbReference type="InterPro" id="IPR016956">
    <property type="entry name" value="YdjM"/>
</dbReference>
<dbReference type="EMBL" id="CADCVA010000158">
    <property type="protein sequence ID" value="CAA9416534.1"/>
    <property type="molecule type" value="Genomic_DNA"/>
</dbReference>
<reference evidence="2" key="1">
    <citation type="submission" date="2020-02" db="EMBL/GenBank/DDBJ databases">
        <authorList>
            <person name="Meier V. D."/>
        </authorList>
    </citation>
    <scope>NUCLEOTIDE SEQUENCE</scope>
    <source>
        <strain evidence="2">AVDCRST_MAG82</strain>
    </source>
</reference>
<dbReference type="InterPro" id="IPR007404">
    <property type="entry name" value="YdjM-like"/>
</dbReference>
<keyword evidence="1" id="KW-0472">Membrane</keyword>
<protein>
    <submittedName>
        <fullName evidence="2">Membrane-bound metal-dependent hydrolase YdjM, induced during SOS response</fullName>
    </submittedName>
</protein>
<dbReference type="GO" id="GO:0016787">
    <property type="term" value="F:hydrolase activity"/>
    <property type="evidence" value="ECO:0007669"/>
    <property type="project" value="UniProtKB-KW"/>
</dbReference>
<feature type="transmembrane region" description="Helical" evidence="1">
    <location>
        <begin position="155"/>
        <end position="176"/>
    </location>
</feature>
<name>A0A6J4PQF4_9ACTN</name>
<dbReference type="AlphaFoldDB" id="A0A6J4PQF4"/>
<dbReference type="PANTHER" id="PTHR35531:SF1">
    <property type="entry name" value="INNER MEMBRANE PROTEIN YBCI-RELATED"/>
    <property type="match status" value="1"/>
</dbReference>
<accession>A0A6J4PQF4</accession>
<evidence type="ECO:0000256" key="1">
    <source>
        <dbReference type="SAM" id="Phobius"/>
    </source>
</evidence>
<keyword evidence="1" id="KW-1133">Transmembrane helix</keyword>
<evidence type="ECO:0000313" key="2">
    <source>
        <dbReference type="EMBL" id="CAA9416534.1"/>
    </source>
</evidence>